<dbReference type="InterPro" id="IPR017946">
    <property type="entry name" value="PLC-like_Pdiesterase_TIM-brl"/>
</dbReference>
<dbReference type="InterPro" id="IPR051236">
    <property type="entry name" value="HAT_RTT109-like"/>
</dbReference>
<dbReference type="InParanoid" id="A0A5J5ES51"/>
<dbReference type="SUPFAM" id="SSF51695">
    <property type="entry name" value="PLC-like phosphodiesterases"/>
    <property type="match status" value="1"/>
</dbReference>
<dbReference type="CDD" id="cd08577">
    <property type="entry name" value="PI-PLCc_GDPD_SF_unchar3"/>
    <property type="match status" value="1"/>
</dbReference>
<dbReference type="PANTHER" id="PTHR31571">
    <property type="entry name" value="ALTERED INHERITANCE OF MITOCHONDRIA PROTEIN 6"/>
    <property type="match status" value="1"/>
</dbReference>
<dbReference type="GO" id="GO:0008081">
    <property type="term" value="F:phosphoric diester hydrolase activity"/>
    <property type="evidence" value="ECO:0007669"/>
    <property type="project" value="InterPro"/>
</dbReference>
<keyword evidence="2" id="KW-0732">Signal</keyword>
<dbReference type="Proteomes" id="UP000326924">
    <property type="component" value="Unassembled WGS sequence"/>
</dbReference>
<keyword evidence="4" id="KW-1185">Reference proteome</keyword>
<comment type="similarity">
    <text evidence="1">Belongs to the AIM6 family.</text>
</comment>
<evidence type="ECO:0000256" key="1">
    <source>
        <dbReference type="ARBA" id="ARBA00008858"/>
    </source>
</evidence>
<dbReference type="EMBL" id="VXIS01000146">
    <property type="protein sequence ID" value="KAA8901304.1"/>
    <property type="molecule type" value="Genomic_DNA"/>
</dbReference>
<evidence type="ECO:0000313" key="3">
    <source>
        <dbReference type="EMBL" id="KAA8901304.1"/>
    </source>
</evidence>
<organism evidence="3 4">
    <name type="scientific">Sphaerosporella brunnea</name>
    <dbReference type="NCBI Taxonomy" id="1250544"/>
    <lineage>
        <taxon>Eukaryota</taxon>
        <taxon>Fungi</taxon>
        <taxon>Dikarya</taxon>
        <taxon>Ascomycota</taxon>
        <taxon>Pezizomycotina</taxon>
        <taxon>Pezizomycetes</taxon>
        <taxon>Pezizales</taxon>
        <taxon>Pyronemataceae</taxon>
        <taxon>Sphaerosporella</taxon>
    </lineage>
</organism>
<proteinExistence type="inferred from homology"/>
<dbReference type="OrthoDB" id="4153866at2759"/>
<name>A0A5J5ES51_9PEZI</name>
<gene>
    <name evidence="3" type="ORF">FN846DRAFT_891897</name>
</gene>
<comment type="caution">
    <text evidence="3">The sequence shown here is derived from an EMBL/GenBank/DDBJ whole genome shotgun (WGS) entry which is preliminary data.</text>
</comment>
<dbReference type="FunCoup" id="A0A5J5ES51">
    <property type="interactions" value="5"/>
</dbReference>
<accession>A0A5J5ES51</accession>
<evidence type="ECO:0000313" key="4">
    <source>
        <dbReference type="Proteomes" id="UP000326924"/>
    </source>
</evidence>
<protein>
    <submittedName>
        <fullName evidence="3">Uncharacterized protein</fullName>
    </submittedName>
</protein>
<dbReference type="InterPro" id="IPR039559">
    <property type="entry name" value="AIM6_PI-PLC-like_dom"/>
</dbReference>
<sequence>MNFFALVLCAASVAATPIAQQHKPGIQRFLSTWDASPLASYPTDLTRGIIPVCFLHHHAVQSTSIDTGQKRIHSHNDYWRDVPLYEALSFGAISVEADVWLYNSTLFVGHDTSSLTANRTLQSLYIDPLVSILEAQNPSTPFAPEKTYNGVFDTTAEQTLYFWIELKTSGEETLPHVISALQPLRERGYLTTVNNNTITPGPITVIGTGNTPLDLVAPVTKRDYFFDGPWMALAENNITAAISPIASCQLSAAVGEVGAEGLNGTQMEIVKELVKKANERGIEGRFWDLPAWPLKTRNKVWEQVMDLGVYLLNADDLRAAAATRW</sequence>
<dbReference type="PANTHER" id="PTHR31571:SF5">
    <property type="entry name" value="ALTERED INHERITANCE OF MITOCHONDRIA PROTEIN 6"/>
    <property type="match status" value="1"/>
</dbReference>
<feature type="signal peptide" evidence="2">
    <location>
        <begin position="1"/>
        <end position="15"/>
    </location>
</feature>
<dbReference type="AlphaFoldDB" id="A0A5J5ES51"/>
<evidence type="ECO:0000256" key="2">
    <source>
        <dbReference type="SAM" id="SignalP"/>
    </source>
</evidence>
<dbReference type="GO" id="GO:0006629">
    <property type="term" value="P:lipid metabolic process"/>
    <property type="evidence" value="ECO:0007669"/>
    <property type="project" value="InterPro"/>
</dbReference>
<reference evidence="3 4" key="1">
    <citation type="submission" date="2019-09" db="EMBL/GenBank/DDBJ databases">
        <title>Draft genome of the ectomycorrhizal ascomycete Sphaerosporella brunnea.</title>
        <authorList>
            <consortium name="DOE Joint Genome Institute"/>
            <person name="Benucci G.M."/>
            <person name="Marozzi G."/>
            <person name="Antonielli L."/>
            <person name="Sanchez S."/>
            <person name="Marco P."/>
            <person name="Wang X."/>
            <person name="Falini L.B."/>
            <person name="Barry K."/>
            <person name="Haridas S."/>
            <person name="Lipzen A."/>
            <person name="Labutti K."/>
            <person name="Grigoriev I.V."/>
            <person name="Murat C."/>
            <person name="Martin F."/>
            <person name="Albertini E."/>
            <person name="Donnini D."/>
            <person name="Bonito G."/>
        </authorList>
    </citation>
    <scope>NUCLEOTIDE SEQUENCE [LARGE SCALE GENOMIC DNA]</scope>
    <source>
        <strain evidence="3 4">Sb_GMNB300</strain>
    </source>
</reference>
<feature type="chain" id="PRO_5023887571" evidence="2">
    <location>
        <begin position="16"/>
        <end position="325"/>
    </location>
</feature>